<sequence length="125" mass="14297">MSNTDIVLYRGDDEERRVRIYEKQQDGELKPYDLTNIKRLDLWAKVRSHTVISLSSTDETIKVVDAENGVILLKFNHDLTKYAIWSEANYDLQTISNTGAVKTVIRNALFRLEGDVTPQPNEDGV</sequence>
<evidence type="ECO:0000313" key="2">
    <source>
        <dbReference type="Proteomes" id="UP000595009"/>
    </source>
</evidence>
<dbReference type="RefSeq" id="WP_197543315.1">
    <property type="nucleotide sequence ID" value="NZ_CP063120.1"/>
</dbReference>
<reference evidence="1 2" key="1">
    <citation type="submission" date="2020-10" db="EMBL/GenBank/DDBJ databases">
        <title>Genomic diversity and antimicrobial resistance of Haemophilus colonising the airways of young children with cystic fibrosis.</title>
        <authorList>
            <person name="Watts S.C."/>
            <person name="Judd L.M."/>
            <person name="Carzino R."/>
            <person name="Ranganathan S."/>
            <person name="Holt K.E."/>
        </authorList>
    </citation>
    <scope>NUCLEOTIDE SEQUENCE [LARGE SCALE GENOMIC DNA]</scope>
    <source>
        <strain evidence="1 2">M1C137_2</strain>
    </source>
</reference>
<proteinExistence type="predicted"/>
<dbReference type="EMBL" id="CP063120">
    <property type="protein sequence ID" value="QOR16886.1"/>
    <property type="molecule type" value="Genomic_DNA"/>
</dbReference>
<gene>
    <name evidence="1" type="ORF">INP94_08420</name>
</gene>
<evidence type="ECO:0000313" key="1">
    <source>
        <dbReference type="EMBL" id="QOR16886.1"/>
    </source>
</evidence>
<protein>
    <submittedName>
        <fullName evidence="1">Uncharacterized protein</fullName>
    </submittedName>
</protein>
<organism evidence="1 2">
    <name type="scientific">Haemophilus parainfluenzae</name>
    <dbReference type="NCBI Taxonomy" id="729"/>
    <lineage>
        <taxon>Bacteria</taxon>
        <taxon>Pseudomonadati</taxon>
        <taxon>Pseudomonadota</taxon>
        <taxon>Gammaproteobacteria</taxon>
        <taxon>Pasteurellales</taxon>
        <taxon>Pasteurellaceae</taxon>
        <taxon>Haemophilus</taxon>
    </lineage>
</organism>
<accession>A0A7M1NV97</accession>
<dbReference type="AlphaFoldDB" id="A0A7M1NV97"/>
<dbReference type="Proteomes" id="UP000595009">
    <property type="component" value="Chromosome"/>
</dbReference>
<name>A0A7M1NV97_HAEPA</name>